<protein>
    <submittedName>
        <fullName evidence="1">Uncharacterized protein</fullName>
    </submittedName>
</protein>
<accession>A0A0B7C4T6</accession>
<proteinExistence type="predicted"/>
<evidence type="ECO:0000313" key="1">
    <source>
        <dbReference type="EMBL" id="CEK99445.1"/>
    </source>
</evidence>
<sequence>STALSAIENLEWGLARTRLEAVVVGEFSIWKTIFPFHAKGNDTSPEHIFKNLIDSLDLATSLRMESCAEV</sequence>
<dbReference type="EMBL" id="HACG01052574">
    <property type="protein sequence ID" value="CEK99445.1"/>
    <property type="molecule type" value="Transcribed_RNA"/>
</dbReference>
<feature type="non-terminal residue" evidence="1">
    <location>
        <position position="70"/>
    </location>
</feature>
<organism evidence="1">
    <name type="scientific">Arion vulgaris</name>
    <dbReference type="NCBI Taxonomy" id="1028688"/>
    <lineage>
        <taxon>Eukaryota</taxon>
        <taxon>Metazoa</taxon>
        <taxon>Spiralia</taxon>
        <taxon>Lophotrochozoa</taxon>
        <taxon>Mollusca</taxon>
        <taxon>Gastropoda</taxon>
        <taxon>Heterobranchia</taxon>
        <taxon>Euthyneura</taxon>
        <taxon>Panpulmonata</taxon>
        <taxon>Eupulmonata</taxon>
        <taxon>Stylommatophora</taxon>
        <taxon>Helicina</taxon>
        <taxon>Arionoidea</taxon>
        <taxon>Arionidae</taxon>
        <taxon>Arion</taxon>
    </lineage>
</organism>
<name>A0A0B7C4T6_9EUPU</name>
<dbReference type="AlphaFoldDB" id="A0A0B7C4T6"/>
<reference evidence="1" key="1">
    <citation type="submission" date="2014-12" db="EMBL/GenBank/DDBJ databases">
        <title>Insight into the proteome of Arion vulgaris.</title>
        <authorList>
            <person name="Aradska J."/>
            <person name="Bulat T."/>
            <person name="Smidak R."/>
            <person name="Sarate P."/>
            <person name="Gangsoo J."/>
            <person name="Sialana F."/>
            <person name="Bilban M."/>
            <person name="Lubec G."/>
        </authorList>
    </citation>
    <scope>NUCLEOTIDE SEQUENCE</scope>
    <source>
        <tissue evidence="1">Skin</tissue>
    </source>
</reference>
<gene>
    <name evidence="1" type="primary">ORF221286</name>
</gene>
<feature type="non-terminal residue" evidence="1">
    <location>
        <position position="1"/>
    </location>
</feature>